<dbReference type="EMBL" id="JBHTLI010000002">
    <property type="protein sequence ID" value="MFD1096243.1"/>
    <property type="molecule type" value="Genomic_DNA"/>
</dbReference>
<sequence>MEFKSEKDIEKEIIYQSSSPEEKAILELESIIETLPDSIRSLINEAFIKNQIPKEYLLSSIIFAYSNATGLAIGLDSMGFDNYGNLYLALIGGRGDMKSPAMKLAMKPLKTFDNEKYHEYESERKETSEPEGIKRKQLLIQNATIEAAHLTHYHNPYSLGIYMDELFQLINKMGNPNSSDGPAWRELLLEGNTNEVVDIKRKTMESYRIEQAYPVLLGSIQKEFIPKLFGGGNLESGLVDRFLFSYKLTHNPKLSKNGINSNTYRKYKDNLLRVLELRDGIEDGNESRLMLKCSMEAEDVLYNYKQSLSNEQQTASQLMQPYISKMQINIHKLIIIVHTIFESQSPHYAMTISTKTVDIAIKLLNFYKMNFDLICQEYSNDSSKKLDLDSVIQLGFNNGASLEEIGKVIGKNKSTVSRRLAKQK</sequence>
<evidence type="ECO:0000313" key="1">
    <source>
        <dbReference type="EMBL" id="MFD1096243.1"/>
    </source>
</evidence>
<gene>
    <name evidence="1" type="ORF">ACFQ3Q_10825</name>
</gene>
<reference evidence="2" key="1">
    <citation type="journal article" date="2019" name="Int. J. Syst. Evol. Microbiol.">
        <title>The Global Catalogue of Microorganisms (GCM) 10K type strain sequencing project: providing services to taxonomists for standard genome sequencing and annotation.</title>
        <authorList>
            <consortium name="The Broad Institute Genomics Platform"/>
            <consortium name="The Broad Institute Genome Sequencing Center for Infectious Disease"/>
            <person name="Wu L."/>
            <person name="Ma J."/>
        </authorList>
    </citation>
    <scope>NUCLEOTIDE SEQUENCE [LARGE SCALE GENOMIC DNA]</scope>
    <source>
        <strain evidence="2">CCUG 64793</strain>
    </source>
</reference>
<dbReference type="InterPro" id="IPR025048">
    <property type="entry name" value="DUF3987"/>
</dbReference>
<dbReference type="Pfam" id="PF13148">
    <property type="entry name" value="DUF3987"/>
    <property type="match status" value="2"/>
</dbReference>
<dbReference type="Proteomes" id="UP001597131">
    <property type="component" value="Unassembled WGS sequence"/>
</dbReference>
<dbReference type="RefSeq" id="WP_380745695.1">
    <property type="nucleotide sequence ID" value="NZ_JBHTLI010000002.1"/>
</dbReference>
<protein>
    <submittedName>
        <fullName evidence="1">DUF3987 domain-containing protein</fullName>
    </submittedName>
</protein>
<organism evidence="1 2">
    <name type="scientific">Salegentibacter chungangensis</name>
    <dbReference type="NCBI Taxonomy" id="1335724"/>
    <lineage>
        <taxon>Bacteria</taxon>
        <taxon>Pseudomonadati</taxon>
        <taxon>Bacteroidota</taxon>
        <taxon>Flavobacteriia</taxon>
        <taxon>Flavobacteriales</taxon>
        <taxon>Flavobacteriaceae</taxon>
        <taxon>Salegentibacter</taxon>
    </lineage>
</organism>
<accession>A0ABW3NQV6</accession>
<keyword evidence="2" id="KW-1185">Reference proteome</keyword>
<proteinExistence type="predicted"/>
<name>A0ABW3NQV6_9FLAO</name>
<comment type="caution">
    <text evidence="1">The sequence shown here is derived from an EMBL/GenBank/DDBJ whole genome shotgun (WGS) entry which is preliminary data.</text>
</comment>
<evidence type="ECO:0000313" key="2">
    <source>
        <dbReference type="Proteomes" id="UP001597131"/>
    </source>
</evidence>